<keyword evidence="2" id="KW-1185">Reference proteome</keyword>
<proteinExistence type="predicted"/>
<reference evidence="1 2" key="1">
    <citation type="journal article" date="2019" name="Commun. Biol.">
        <title>The bagworm genome reveals a unique fibroin gene that provides high tensile strength.</title>
        <authorList>
            <person name="Kono N."/>
            <person name="Nakamura H."/>
            <person name="Ohtoshi R."/>
            <person name="Tomita M."/>
            <person name="Numata K."/>
            <person name="Arakawa K."/>
        </authorList>
    </citation>
    <scope>NUCLEOTIDE SEQUENCE [LARGE SCALE GENOMIC DNA]</scope>
</reference>
<evidence type="ECO:0000313" key="2">
    <source>
        <dbReference type="Proteomes" id="UP000299102"/>
    </source>
</evidence>
<protein>
    <submittedName>
        <fullName evidence="1">Uncharacterized protein</fullName>
    </submittedName>
</protein>
<accession>A0A4C2A7T3</accession>
<evidence type="ECO:0000313" key="1">
    <source>
        <dbReference type="EMBL" id="GBP95383.1"/>
    </source>
</evidence>
<dbReference type="EMBL" id="BGZK01002621">
    <property type="protein sequence ID" value="GBP95383.1"/>
    <property type="molecule type" value="Genomic_DNA"/>
</dbReference>
<dbReference type="Proteomes" id="UP000299102">
    <property type="component" value="Unassembled WGS sequence"/>
</dbReference>
<name>A0A4C2A7T3_EUMVA</name>
<dbReference type="AlphaFoldDB" id="A0A4C2A7T3"/>
<organism evidence="1 2">
    <name type="scientific">Eumeta variegata</name>
    <name type="common">Bagworm moth</name>
    <name type="synonym">Eumeta japonica</name>
    <dbReference type="NCBI Taxonomy" id="151549"/>
    <lineage>
        <taxon>Eukaryota</taxon>
        <taxon>Metazoa</taxon>
        <taxon>Ecdysozoa</taxon>
        <taxon>Arthropoda</taxon>
        <taxon>Hexapoda</taxon>
        <taxon>Insecta</taxon>
        <taxon>Pterygota</taxon>
        <taxon>Neoptera</taxon>
        <taxon>Endopterygota</taxon>
        <taxon>Lepidoptera</taxon>
        <taxon>Glossata</taxon>
        <taxon>Ditrysia</taxon>
        <taxon>Tineoidea</taxon>
        <taxon>Psychidae</taxon>
        <taxon>Oiketicinae</taxon>
        <taxon>Eumeta</taxon>
    </lineage>
</organism>
<comment type="caution">
    <text evidence="1">The sequence shown here is derived from an EMBL/GenBank/DDBJ whole genome shotgun (WGS) entry which is preliminary data.</text>
</comment>
<sequence>MCSNVSFAFYGGLTDLRTKKKSLRPQHSRYKASNSRAGGPFASRAGQLGGSTWSGAFDVAVQPAVFPTYASFMCRQSLRFRVCVASLPASW</sequence>
<gene>
    <name evidence="1" type="ORF">EVAR_67076_1</name>
</gene>